<sequence length="820" mass="88333">AVMVDAVAQSEFRIYDAIVDEENTAFDSFAHLGSIAASAALVPASDHIIFDRSGIASYCWFMNDLGDLKTIDITDPTSPSVDNTLAITNGADVLHLDTRDNGFLYLLSNGAGQLSTIDVSTPTAPTLDNQFSGTIGTQCREMSQDGDRLYVGNAAGVAIVDISTPGSPSIVNLIRHDPIDTFNSRITAVLENGLVMSFDNQNPANIYLLDTLENADDPPVSVVATDVDYNEAFHASFLERAAVLIVYHAAGSTHRCTATNLTTPASATRLATYTLDDYTKDDTGNQAMAAFAGDHMIVGGNINDRLDLYKFDAGEGFSALELKYPIGLAAIDNPRPLYEHRTLISDLTEDDFEDDAPAALPTGWTKIGGANSTAAVSAERGLTGQVPGSLTPPQSLLLDLGGADVTVGVRKDYNIDAADQVPGTPFLLSFFHLLQGAGGLDVDTDFEVTIEERPSGTSVAFPLSTGEHTERWLPNDFVYELLETNTTAIRITLSLENTSTYAVFIDSLRLGPGRLPLAFAGRVMKTRGGEAEVGGMARTYTATMVDKTFDFNRTPVGSTIPADAAATSLATLVTDNTRVVDRFDTDNVFDALGSHDEIAIDPDSDPRMLSDLFAEILEQAGGTYHIDYFGKVWAYPIGYLPAPIAINDVLFGWISIEDTMDGGDLVTEVTALGDRSAASPVSGSATHTRSATRLGQIAHTFASRTNLTEGTTAQALAKFFRDLHGDYQYEGRILVEADDRLRPGQLLPLQLDGRAIDRVVLISNVTFASPGPTTVLATITYSLLQETFAARMLRDRNENRQRGKKQYPQQIVDALAWNEE</sequence>
<organism evidence="1">
    <name type="scientific">marine sediment metagenome</name>
    <dbReference type="NCBI Taxonomy" id="412755"/>
    <lineage>
        <taxon>unclassified sequences</taxon>
        <taxon>metagenomes</taxon>
        <taxon>ecological metagenomes</taxon>
    </lineage>
</organism>
<proteinExistence type="predicted"/>
<name>A0A0F9MNU2_9ZZZZ</name>
<accession>A0A0F9MNU2</accession>
<comment type="caution">
    <text evidence="1">The sequence shown here is derived from an EMBL/GenBank/DDBJ whole genome shotgun (WGS) entry which is preliminary data.</text>
</comment>
<protein>
    <submittedName>
        <fullName evidence="1">Uncharacterized protein</fullName>
    </submittedName>
</protein>
<dbReference type="SUPFAM" id="SSF50969">
    <property type="entry name" value="YVTN repeat-like/Quinoprotein amine dehydrogenase"/>
    <property type="match status" value="1"/>
</dbReference>
<dbReference type="Pfam" id="PF08309">
    <property type="entry name" value="LVIVD"/>
    <property type="match status" value="1"/>
</dbReference>
<dbReference type="InterPro" id="IPR013211">
    <property type="entry name" value="LVIVD"/>
</dbReference>
<evidence type="ECO:0000313" key="1">
    <source>
        <dbReference type="EMBL" id="KKM70827.1"/>
    </source>
</evidence>
<dbReference type="AlphaFoldDB" id="A0A0F9MNU2"/>
<dbReference type="InterPro" id="IPR011044">
    <property type="entry name" value="Quino_amine_DH_bsu"/>
</dbReference>
<feature type="non-terminal residue" evidence="1">
    <location>
        <position position="1"/>
    </location>
</feature>
<dbReference type="EMBL" id="LAZR01009743">
    <property type="protein sequence ID" value="KKM70827.1"/>
    <property type="molecule type" value="Genomic_DNA"/>
</dbReference>
<gene>
    <name evidence="1" type="ORF">LCGC14_1436790</name>
</gene>
<reference evidence="1" key="1">
    <citation type="journal article" date="2015" name="Nature">
        <title>Complex archaea that bridge the gap between prokaryotes and eukaryotes.</title>
        <authorList>
            <person name="Spang A."/>
            <person name="Saw J.H."/>
            <person name="Jorgensen S.L."/>
            <person name="Zaremba-Niedzwiedzka K."/>
            <person name="Martijn J."/>
            <person name="Lind A.E."/>
            <person name="van Eijk R."/>
            <person name="Schleper C."/>
            <person name="Guy L."/>
            <person name="Ettema T.J."/>
        </authorList>
    </citation>
    <scope>NUCLEOTIDE SEQUENCE</scope>
</reference>